<evidence type="ECO:0000313" key="6">
    <source>
        <dbReference type="Proteomes" id="UP001461341"/>
    </source>
</evidence>
<dbReference type="PANTHER" id="PTHR11516">
    <property type="entry name" value="PYRUVATE DEHYDROGENASE E1 COMPONENT, ALPHA SUBUNIT BACTERIAL AND ORGANELLAR"/>
    <property type="match status" value="1"/>
</dbReference>
<protein>
    <submittedName>
        <fullName evidence="5">Thiamine pyrophosphate-dependent dehydrogenase E1 component subunit alpha</fullName>
    </submittedName>
</protein>
<name>A0ABZ2YE79_9BACT</name>
<dbReference type="Gene3D" id="3.40.50.970">
    <property type="match status" value="1"/>
</dbReference>
<evidence type="ECO:0000256" key="1">
    <source>
        <dbReference type="ARBA" id="ARBA00001964"/>
    </source>
</evidence>
<evidence type="ECO:0000256" key="2">
    <source>
        <dbReference type="ARBA" id="ARBA00023002"/>
    </source>
</evidence>
<gene>
    <name evidence="5" type="ORF">QBE54_10905</name>
</gene>
<evidence type="ECO:0000313" key="5">
    <source>
        <dbReference type="EMBL" id="WZL77289.1"/>
    </source>
</evidence>
<dbReference type="InterPro" id="IPR029061">
    <property type="entry name" value="THDP-binding"/>
</dbReference>
<reference evidence="5 6" key="1">
    <citation type="submission" date="2023-03" db="EMBL/GenBank/DDBJ databases">
        <title>Novel Species.</title>
        <authorList>
            <person name="Ma S."/>
        </authorList>
    </citation>
    <scope>NUCLEOTIDE SEQUENCE [LARGE SCALE GENOMIC DNA]</scope>
    <source>
        <strain evidence="5 6">B11</strain>
    </source>
</reference>
<sequence length="318" mass="35110">MDLQQKLKLYYQMLLIRDFEETAEELYMAGKVWGTFHLYVGEEAVAVGACAALQPEDYITSTHRGHGHCIAKGADVKKMMAELMGKKTGYCLGLGGSMHIADLEKGNLGATGIVGSAIPIAVGAALGCKLQKNGRVVLCFFGDGAANTGAFHEAVNMAAIFKLPVVFMCENNMYAMSFSVKKAFAIADIAERAQGYGIPGVVANGNDVLEVYEITKEAVERARKGEGPTLIEAKTYRFKGHSKSDKNVYRSKEEIKEWMRRDPILLFEKHLLEEEKVDPQKLQEIKQKAEKEIEEAVAFAEASEELSIEEARRLVYAE</sequence>
<dbReference type="EMBL" id="CP121689">
    <property type="protein sequence ID" value="WZL77289.1"/>
    <property type="molecule type" value="Genomic_DNA"/>
</dbReference>
<organism evidence="5 6">
    <name type="scientific">Thermatribacter velox</name>
    <dbReference type="NCBI Taxonomy" id="3039681"/>
    <lineage>
        <taxon>Bacteria</taxon>
        <taxon>Pseudomonadati</taxon>
        <taxon>Atribacterota</taxon>
        <taxon>Atribacteria</taxon>
        <taxon>Atribacterales</taxon>
        <taxon>Thermatribacteraceae</taxon>
        <taxon>Thermatribacter</taxon>
    </lineage>
</organism>
<dbReference type="InterPro" id="IPR001017">
    <property type="entry name" value="DH_E1"/>
</dbReference>
<dbReference type="PANTHER" id="PTHR11516:SF60">
    <property type="entry name" value="PYRUVATE DEHYDROGENASE E1 COMPONENT SUBUNIT ALPHA"/>
    <property type="match status" value="1"/>
</dbReference>
<keyword evidence="2" id="KW-0560">Oxidoreductase</keyword>
<proteinExistence type="predicted"/>
<dbReference type="SUPFAM" id="SSF52518">
    <property type="entry name" value="Thiamin diphosphate-binding fold (THDP-binding)"/>
    <property type="match status" value="1"/>
</dbReference>
<evidence type="ECO:0000259" key="4">
    <source>
        <dbReference type="Pfam" id="PF00676"/>
    </source>
</evidence>
<dbReference type="Proteomes" id="UP001461341">
    <property type="component" value="Chromosome"/>
</dbReference>
<feature type="domain" description="Dehydrogenase E1 component" evidence="4">
    <location>
        <begin position="11"/>
        <end position="308"/>
    </location>
</feature>
<accession>A0ABZ2YE79</accession>
<comment type="cofactor">
    <cofactor evidence="1">
        <name>thiamine diphosphate</name>
        <dbReference type="ChEBI" id="CHEBI:58937"/>
    </cofactor>
</comment>
<dbReference type="Pfam" id="PF00676">
    <property type="entry name" value="E1_dh"/>
    <property type="match status" value="1"/>
</dbReference>
<keyword evidence="3" id="KW-0786">Thiamine pyrophosphate</keyword>
<dbReference type="CDD" id="cd02000">
    <property type="entry name" value="TPP_E1_PDC_ADC_BCADC"/>
    <property type="match status" value="1"/>
</dbReference>
<keyword evidence="6" id="KW-1185">Reference proteome</keyword>
<evidence type="ECO:0000256" key="3">
    <source>
        <dbReference type="ARBA" id="ARBA00023052"/>
    </source>
</evidence>
<dbReference type="InterPro" id="IPR050642">
    <property type="entry name" value="PDH_E1_Alpha_Subunit"/>
</dbReference>